<evidence type="ECO:0000313" key="1">
    <source>
        <dbReference type="EMBL" id="CAB4142821.1"/>
    </source>
</evidence>
<dbReference type="EMBL" id="LR796420">
    <property type="protein sequence ID" value="CAB4142821.1"/>
    <property type="molecule type" value="Genomic_DNA"/>
</dbReference>
<reference evidence="1" key="1">
    <citation type="submission" date="2020-04" db="EMBL/GenBank/DDBJ databases">
        <authorList>
            <person name="Chiriac C."/>
            <person name="Salcher M."/>
            <person name="Ghai R."/>
            <person name="Kavagutti S V."/>
        </authorList>
    </citation>
    <scope>NUCLEOTIDE SEQUENCE</scope>
</reference>
<accession>A0A6J5M9N6</accession>
<protein>
    <submittedName>
        <fullName evidence="1">Uncharacterized protein</fullName>
    </submittedName>
</protein>
<organism evidence="1">
    <name type="scientific">uncultured Caudovirales phage</name>
    <dbReference type="NCBI Taxonomy" id="2100421"/>
    <lineage>
        <taxon>Viruses</taxon>
        <taxon>Duplodnaviria</taxon>
        <taxon>Heunggongvirae</taxon>
        <taxon>Uroviricota</taxon>
        <taxon>Caudoviricetes</taxon>
        <taxon>Peduoviridae</taxon>
        <taxon>Maltschvirus</taxon>
        <taxon>Maltschvirus maltsch</taxon>
    </lineage>
</organism>
<sequence>MLSKILYSIFILILPLITLAQNGGQSNENSVLKINYIGYSGSYFLFKIENKQNCAVRIQYTHSGNTRMLDTTIEALSVFLYKIPSTFSEKFIAKARSRSFCPNELPDQGWVEAETISSTLPVTFMGIFVKKINHNTLNVKFKVDEDNTIKFYRVLISIDGGKKYINKIILFPNGMEGKKLYEVNIKL</sequence>
<proteinExistence type="predicted"/>
<name>A0A6J5M9N6_9CAUD</name>
<gene>
    <name evidence="1" type="ORF">UFOVP449_81</name>
</gene>